<sequence>MLEDHGVNTVEHHVFREFDAGIQQVQRNPGPYAIKPLGEVQNVKRLLYVGDEDDGGDVVDVLRAYKEAWGHRM</sequence>
<gene>
    <name evidence="1" type="ORF">SAMN06266787_10655</name>
</gene>
<proteinExistence type="predicted"/>
<protein>
    <submittedName>
        <fullName evidence="1">Uncharacterized protein</fullName>
    </submittedName>
</protein>
<name>A0A238XSX7_HALEZ</name>
<accession>A0A238XSX7</accession>
<dbReference type="Proteomes" id="UP000198297">
    <property type="component" value="Unassembled WGS sequence"/>
</dbReference>
<dbReference type="EMBL" id="FZNK01000006">
    <property type="protein sequence ID" value="SNR61109.1"/>
    <property type="molecule type" value="Genomic_DNA"/>
</dbReference>
<organism evidence="1 2">
    <name type="scientific">Halorubrum ezzemoulense</name>
    <name type="common">Halorubrum chaoviator</name>
    <dbReference type="NCBI Taxonomy" id="337243"/>
    <lineage>
        <taxon>Archaea</taxon>
        <taxon>Methanobacteriati</taxon>
        <taxon>Methanobacteriota</taxon>
        <taxon>Stenosarchaea group</taxon>
        <taxon>Halobacteria</taxon>
        <taxon>Halobacteriales</taxon>
        <taxon>Haloferacaceae</taxon>
        <taxon>Halorubrum</taxon>
    </lineage>
</organism>
<reference evidence="2" key="1">
    <citation type="submission" date="2017-06" db="EMBL/GenBank/DDBJ databases">
        <authorList>
            <person name="Varghese N."/>
            <person name="Submissions S."/>
        </authorList>
    </citation>
    <scope>NUCLEOTIDE SEQUENCE [LARGE SCALE GENOMIC DNA]</scope>
    <source>
        <strain evidence="2">DSM 19316</strain>
    </source>
</reference>
<evidence type="ECO:0000313" key="2">
    <source>
        <dbReference type="Proteomes" id="UP000198297"/>
    </source>
</evidence>
<evidence type="ECO:0000313" key="1">
    <source>
        <dbReference type="EMBL" id="SNR61109.1"/>
    </source>
</evidence>
<dbReference type="AlphaFoldDB" id="A0A238XSX7"/>